<comment type="caution">
    <text evidence="3">The sequence shown here is derived from an EMBL/GenBank/DDBJ whole genome shotgun (WGS) entry which is preliminary data.</text>
</comment>
<sequence length="196" mass="22179">MSLTRSAPSLSRLSLVPLKQTRHIRLSSSRPCIPTRSTLPNTPKRSNLHTQQLHAPIKGSSCSIWRVVIPALATQAGLFLSSPGIHLEALVPSENNSVKEARPIPLLKTELVQEIQRPSFLRRLKQYLEDMLEDYVVHPVLTIWRFGVLMVIFMPLILTVPAVFIGERKADKDDERSGTLWWYSLLVRHMEMAGPT</sequence>
<name>A0A9P5VHZ7_9FUNG</name>
<dbReference type="AlphaFoldDB" id="A0A9P5VHZ7"/>
<evidence type="ECO:0000313" key="3">
    <source>
        <dbReference type="EMBL" id="KAF9325713.1"/>
    </source>
</evidence>
<dbReference type="EMBL" id="JAAAUY010000882">
    <property type="protein sequence ID" value="KAF9325713.1"/>
    <property type="molecule type" value="Genomic_DNA"/>
</dbReference>
<keyword evidence="4" id="KW-1185">Reference proteome</keyword>
<feature type="region of interest" description="Disordered" evidence="1">
    <location>
        <begin position="30"/>
        <end position="49"/>
    </location>
</feature>
<keyword evidence="2" id="KW-0812">Transmembrane</keyword>
<feature type="non-terminal residue" evidence="3">
    <location>
        <position position="196"/>
    </location>
</feature>
<gene>
    <name evidence="3" type="ORF">BG006_010811</name>
</gene>
<keyword evidence="2" id="KW-0472">Membrane</keyword>
<accession>A0A9P5VHZ7</accession>
<keyword evidence="2" id="KW-1133">Transmembrane helix</keyword>
<evidence type="ECO:0000256" key="1">
    <source>
        <dbReference type="SAM" id="MobiDB-lite"/>
    </source>
</evidence>
<organism evidence="3 4">
    <name type="scientific">Podila minutissima</name>
    <dbReference type="NCBI Taxonomy" id="64525"/>
    <lineage>
        <taxon>Eukaryota</taxon>
        <taxon>Fungi</taxon>
        <taxon>Fungi incertae sedis</taxon>
        <taxon>Mucoromycota</taxon>
        <taxon>Mortierellomycotina</taxon>
        <taxon>Mortierellomycetes</taxon>
        <taxon>Mortierellales</taxon>
        <taxon>Mortierellaceae</taxon>
        <taxon>Podila</taxon>
    </lineage>
</organism>
<feature type="transmembrane region" description="Helical" evidence="2">
    <location>
        <begin position="143"/>
        <end position="166"/>
    </location>
</feature>
<evidence type="ECO:0000313" key="4">
    <source>
        <dbReference type="Proteomes" id="UP000696485"/>
    </source>
</evidence>
<dbReference type="Proteomes" id="UP000696485">
    <property type="component" value="Unassembled WGS sequence"/>
</dbReference>
<reference evidence="3" key="1">
    <citation type="journal article" date="2020" name="Fungal Divers.">
        <title>Resolving the Mortierellaceae phylogeny through synthesis of multi-gene phylogenetics and phylogenomics.</title>
        <authorList>
            <person name="Vandepol N."/>
            <person name="Liber J."/>
            <person name="Desiro A."/>
            <person name="Na H."/>
            <person name="Kennedy M."/>
            <person name="Barry K."/>
            <person name="Grigoriev I.V."/>
            <person name="Miller A.N."/>
            <person name="O'Donnell K."/>
            <person name="Stajich J.E."/>
            <person name="Bonito G."/>
        </authorList>
    </citation>
    <scope>NUCLEOTIDE SEQUENCE</scope>
    <source>
        <strain evidence="3">NVP1</strain>
    </source>
</reference>
<proteinExistence type="predicted"/>
<evidence type="ECO:0000256" key="2">
    <source>
        <dbReference type="SAM" id="Phobius"/>
    </source>
</evidence>
<protein>
    <submittedName>
        <fullName evidence="3">Uncharacterized protein</fullName>
    </submittedName>
</protein>